<organism evidence="3 4">
    <name type="scientific">Streptomyces rhizosphaericus</name>
    <dbReference type="NCBI Taxonomy" id="114699"/>
    <lineage>
        <taxon>Bacteria</taxon>
        <taxon>Bacillati</taxon>
        <taxon>Actinomycetota</taxon>
        <taxon>Actinomycetes</taxon>
        <taxon>Kitasatosporales</taxon>
        <taxon>Streptomycetaceae</taxon>
        <taxon>Streptomyces</taxon>
        <taxon>Streptomyces violaceusniger group</taxon>
    </lineage>
</organism>
<dbReference type="Proteomes" id="UP000476310">
    <property type="component" value="Unassembled WGS sequence"/>
</dbReference>
<sequence>MHDEVLRAADALVAAFGEGRLDDYFAAFAPDATFVFHTTSERLGSTADYRALWDRWVAEDDFRVLSCVSTDRLVQLLGDSAVFTHLVETTVSTTAGVETSHERETIVFRRQTHGHWLAVHEHLSAAPGTTTATASASATATTTPTATITETER</sequence>
<reference evidence="3" key="1">
    <citation type="submission" date="2020-02" db="EMBL/GenBank/DDBJ databases">
        <title>A new Streptomyces sp. for controlling soil-borne diseases.</title>
        <authorList>
            <person name="Li X."/>
            <person name="Tian Y."/>
            <person name="Gao K."/>
        </authorList>
    </citation>
    <scope>NUCLEOTIDE SEQUENCE [LARGE SCALE GENOMIC DNA]</scope>
    <source>
        <strain evidence="3">0250</strain>
    </source>
</reference>
<feature type="domain" description="SnoaL-like" evidence="2">
    <location>
        <begin position="6"/>
        <end position="126"/>
    </location>
</feature>
<evidence type="ECO:0000256" key="1">
    <source>
        <dbReference type="SAM" id="MobiDB-lite"/>
    </source>
</evidence>
<evidence type="ECO:0000259" key="2">
    <source>
        <dbReference type="Pfam" id="PF13474"/>
    </source>
</evidence>
<comment type="caution">
    <text evidence="3">The sequence shown here is derived from an EMBL/GenBank/DDBJ whole genome shotgun (WGS) entry which is preliminary data.</text>
</comment>
<feature type="region of interest" description="Disordered" evidence="1">
    <location>
        <begin position="128"/>
        <end position="153"/>
    </location>
</feature>
<dbReference type="AlphaFoldDB" id="A0A6G4AD87"/>
<evidence type="ECO:0000313" key="3">
    <source>
        <dbReference type="EMBL" id="NEW71376.1"/>
    </source>
</evidence>
<name>A0A6G4AD87_9ACTN</name>
<keyword evidence="4" id="KW-1185">Reference proteome</keyword>
<evidence type="ECO:0000313" key="4">
    <source>
        <dbReference type="Proteomes" id="UP000476310"/>
    </source>
</evidence>
<dbReference type="EMBL" id="JAAIKT010000012">
    <property type="protein sequence ID" value="NEW71376.1"/>
    <property type="molecule type" value="Genomic_DNA"/>
</dbReference>
<accession>A0A6G4AD87</accession>
<dbReference type="SUPFAM" id="SSF54427">
    <property type="entry name" value="NTF2-like"/>
    <property type="match status" value="1"/>
</dbReference>
<dbReference type="InterPro" id="IPR037401">
    <property type="entry name" value="SnoaL-like"/>
</dbReference>
<protein>
    <submittedName>
        <fullName evidence="3">Nuclear transport factor 2 family protein</fullName>
    </submittedName>
</protein>
<dbReference type="InterPro" id="IPR032710">
    <property type="entry name" value="NTF2-like_dom_sf"/>
</dbReference>
<proteinExistence type="predicted"/>
<dbReference type="Gene3D" id="3.10.450.50">
    <property type="match status" value="1"/>
</dbReference>
<dbReference type="RefSeq" id="WP_164426995.1">
    <property type="nucleotide sequence ID" value="NZ_JAAIKT010000012.1"/>
</dbReference>
<dbReference type="Pfam" id="PF13474">
    <property type="entry name" value="SnoaL_3"/>
    <property type="match status" value="1"/>
</dbReference>
<gene>
    <name evidence="3" type="ORF">G4H13_13425</name>
</gene>